<evidence type="ECO:0000313" key="4">
    <source>
        <dbReference type="Proteomes" id="UP000000578"/>
    </source>
</evidence>
<gene>
    <name evidence="3" type="ordered locus">NEQ391</name>
</gene>
<dbReference type="STRING" id="228908.NEQ391"/>
<dbReference type="BioCyc" id="NEQU228908:GJB6-420-MONOMER"/>
<keyword evidence="2" id="KW-1133">Transmembrane helix</keyword>
<feature type="transmembrane region" description="Helical" evidence="2">
    <location>
        <begin position="759"/>
        <end position="785"/>
    </location>
</feature>
<protein>
    <submittedName>
        <fullName evidence="3">NEQ391</fullName>
    </submittedName>
</protein>
<feature type="coiled-coil region" evidence="1">
    <location>
        <begin position="322"/>
        <end position="349"/>
    </location>
</feature>
<keyword evidence="4" id="KW-1185">Reference proteome</keyword>
<name>Q74MD1_NANEQ</name>
<keyword evidence="1" id="KW-0175">Coiled coil</keyword>
<accession>Q74MD1</accession>
<keyword evidence="2" id="KW-0472">Membrane</keyword>
<evidence type="ECO:0000256" key="1">
    <source>
        <dbReference type="SAM" id="Coils"/>
    </source>
</evidence>
<organism evidence="3 4">
    <name type="scientific">Nanoarchaeum equitans (strain Kin4-M)</name>
    <dbReference type="NCBI Taxonomy" id="228908"/>
    <lineage>
        <taxon>Archaea</taxon>
        <taxon>Nanobdellota</taxon>
        <taxon>Candidatus Nanoarchaeia</taxon>
        <taxon>Nanoarchaeales</taxon>
        <taxon>Nanoarchaeaceae</taxon>
        <taxon>Nanoarchaeum</taxon>
    </lineage>
</organism>
<evidence type="ECO:0000256" key="2">
    <source>
        <dbReference type="SAM" id="Phobius"/>
    </source>
</evidence>
<dbReference type="AlphaFoldDB" id="Q74MD1"/>
<dbReference type="KEGG" id="neq:NEQ391"/>
<sequence length="1012" mass="116117">MRHYFLASLLIFTPIAVSQLSIDIETNTYKYTGLYNVNPGKPNINIPINFVSPNLMKSALNSNPRVNLNYPLPPKPNEIEKRYSSLIGTNPWINIVCNLNIKPKINFNTNIGLKPIVYVTGTPNDVNPNEKYKIKWPYIRVNLILDSNIFGNRYYKTFSKEERGKTILEAKGEEIQKSIIENKPLEGKPINVGFSNVNVNAQINKRIEFNYRIGNIFFNFPFLCGVCIPRFEIPLNRIIESIARSACSIISNFGNNLLSISFNNPINVNQKMSITVPSYVFNNRFDSQIELPPLEYEAKIKIKASRFCLDYVTTMAPLIIILLLLSNLLSKAQNDLKQLKSHLSNIKSRMKEFYDIINNVGKIKTIVTPKYDSNYGWASNDNNTDLNCNCNLKECYSNINNVYAGDEEYAGYEYDLYNYVENKKRWVQSLNTKVSSCNKDIAGYFGFGSNYQYIISNSNKFLRTKGKTGKGNVYFNSIWIISKHKQVTYVDTSDYRFLFVYKCANNIVNDIRDKANPLILISFIAKKIDKEINEFNNKNLWLNKVLYYSYLVSSKEKNLLLDYVKEAANLTYQYVKSVYKQYAQELQYNNSTELREKAEELYNEMAILYDFYQHPSLDSKLIRVADLIVKYWDNTSITRLSCSKLFNFLINYYKNRFDYNKLSQCKKNLLYLYQLSLEVKNGYAKVVGENKDQIERVLKNFANIDVSKLDGLLYLCDLGNSNMEKQIDQINAMLGKSKKEVDSLIANIRDGKMPSLIDIAYMLANILAVLYIVNSLLMILAKIVFPILECAIGVLIPGAAAIPFVGAGAVSALLLLKDSIGFINGLIGNIQKLLEKITNVVSDTYKMLYDAIFKIKGHAKNIDNCCVSCWDKLPKEAKIEITKSCIEKAKLCDYDSVKCALKHLDGQSKLAILKAYGDYCLRARLYVNSPEDFRRVAKLVGDKQLNEVEEAYAVYQLQQYIEKASIEELKKVGVKYLLYNQYLEKKLYPYAFVNGKLYIDYLPEKIKKILSS</sequence>
<reference evidence="3 4" key="1">
    <citation type="journal article" date="2003" name="Proc. Natl. Acad. Sci. U.S.A.">
        <title>The genome of Nanoarchaeum equitans: insights into early archaeal evolution and derived parasitism.</title>
        <authorList>
            <person name="Waters E."/>
            <person name="Hohn M.J."/>
            <person name="Ahel I."/>
            <person name="Graham D.E."/>
            <person name="Adams M.D."/>
            <person name="Barnstead M."/>
            <person name="Beeson K.Y."/>
            <person name="Bibbs L."/>
            <person name="Bolanos R."/>
            <person name="Keller M."/>
            <person name="Kretz K."/>
            <person name="Lin X."/>
            <person name="Mathur E."/>
            <person name="Ni J."/>
            <person name="Podar M."/>
            <person name="Richardson T."/>
            <person name="Sutton G.G."/>
            <person name="Simon M."/>
            <person name="Soll D."/>
            <person name="Stetter K.O."/>
            <person name="Short J.M."/>
            <person name="Noordewier M."/>
        </authorList>
    </citation>
    <scope>NUCLEOTIDE SEQUENCE [LARGE SCALE GENOMIC DNA]</scope>
    <source>
        <strain evidence="3 4">Kin4-M</strain>
    </source>
</reference>
<keyword evidence="2" id="KW-0812">Transmembrane</keyword>
<feature type="transmembrane region" description="Helical" evidence="2">
    <location>
        <begin position="791"/>
        <end position="816"/>
    </location>
</feature>
<evidence type="ECO:0000313" key="3">
    <source>
        <dbReference type="EMBL" id="AAR39239.1"/>
    </source>
</evidence>
<dbReference type="Proteomes" id="UP000000578">
    <property type="component" value="Chromosome"/>
</dbReference>
<dbReference type="EMBL" id="AE017199">
    <property type="protein sequence ID" value="AAR39239.1"/>
    <property type="molecule type" value="Genomic_DNA"/>
</dbReference>
<dbReference type="EnsemblBacteria" id="AAR39239">
    <property type="protein sequence ID" value="AAR39239"/>
    <property type="gene ID" value="NEQ391"/>
</dbReference>
<dbReference type="HOGENOM" id="CLU_297496_0_0_2"/>
<proteinExistence type="predicted"/>